<accession>A0A9X6FB49</accession>
<reference evidence="1 2" key="1">
    <citation type="submission" date="2016-10" db="EMBL/GenBank/DDBJ databases">
        <title>Comparative genomics of Bacillus thuringiensis reveals a path to pathogens against multiple invertebrate hosts.</title>
        <authorList>
            <person name="Zheng J."/>
            <person name="Gao Q."/>
            <person name="Liu H."/>
            <person name="Peng D."/>
            <person name="Ruan L."/>
            <person name="Sun M."/>
        </authorList>
    </citation>
    <scope>NUCLEOTIDE SEQUENCE [LARGE SCALE GENOMIC DNA]</scope>
    <source>
        <strain evidence="1">BGSC 4CA1</strain>
    </source>
</reference>
<evidence type="ECO:0000313" key="1">
    <source>
        <dbReference type="EMBL" id="OTY60616.1"/>
    </source>
</evidence>
<protein>
    <submittedName>
        <fullName evidence="1">Uncharacterized protein</fullName>
    </submittedName>
</protein>
<dbReference type="AlphaFoldDB" id="A0A9X6FB49"/>
<name>A0A9X6FB49_BACTU</name>
<proteinExistence type="predicted"/>
<dbReference type="Proteomes" id="UP000195129">
    <property type="component" value="Unassembled WGS sequence"/>
</dbReference>
<sequence length="30" mass="3497">MERNAVVIYTGARGVSPFIKCFYINNRITY</sequence>
<comment type="caution">
    <text evidence="1">The sequence shown here is derived from an EMBL/GenBank/DDBJ whole genome shotgun (WGS) entry which is preliminary data.</text>
</comment>
<evidence type="ECO:0000313" key="2">
    <source>
        <dbReference type="Proteomes" id="UP000195129"/>
    </source>
</evidence>
<organism evidence="1 2">
    <name type="scientific">Bacillus thuringiensis serovar yosoo</name>
    <dbReference type="NCBI Taxonomy" id="180848"/>
    <lineage>
        <taxon>Bacteria</taxon>
        <taxon>Bacillati</taxon>
        <taxon>Bacillota</taxon>
        <taxon>Bacilli</taxon>
        <taxon>Bacillales</taxon>
        <taxon>Bacillaceae</taxon>
        <taxon>Bacillus</taxon>
        <taxon>Bacillus cereus group</taxon>
    </lineage>
</organism>
<gene>
    <name evidence="1" type="ORF">BK746_07055</name>
</gene>
<dbReference type="EMBL" id="NFDN01000036">
    <property type="protein sequence ID" value="OTY60616.1"/>
    <property type="molecule type" value="Genomic_DNA"/>
</dbReference>